<evidence type="ECO:0000259" key="8">
    <source>
        <dbReference type="Pfam" id="PF02470"/>
    </source>
</evidence>
<keyword evidence="6 7" id="KW-0472">Membrane</keyword>
<dbReference type="Pfam" id="PF02470">
    <property type="entry name" value="MlaD"/>
    <property type="match status" value="3"/>
</dbReference>
<name>A0A6N8EEM7_9GAMM</name>
<feature type="domain" description="Mce/MlaD" evidence="8">
    <location>
        <begin position="49"/>
        <end position="140"/>
    </location>
</feature>
<feature type="domain" description="Mce/MlaD" evidence="8">
    <location>
        <begin position="293"/>
        <end position="403"/>
    </location>
</feature>
<keyword evidence="5 7" id="KW-1133">Transmembrane helix</keyword>
<evidence type="ECO:0000256" key="7">
    <source>
        <dbReference type="SAM" id="Phobius"/>
    </source>
</evidence>
<evidence type="ECO:0000313" key="9">
    <source>
        <dbReference type="EMBL" id="MTW22111.1"/>
    </source>
</evidence>
<evidence type="ECO:0000256" key="3">
    <source>
        <dbReference type="ARBA" id="ARBA00022519"/>
    </source>
</evidence>
<gene>
    <name evidence="9" type="ORF">GJ668_13560</name>
</gene>
<evidence type="ECO:0000256" key="1">
    <source>
        <dbReference type="ARBA" id="ARBA00004533"/>
    </source>
</evidence>
<comment type="subcellular location">
    <subcellularLocation>
        <location evidence="1">Cell inner membrane</location>
    </subcellularLocation>
</comment>
<dbReference type="Proteomes" id="UP000434044">
    <property type="component" value="Unassembled WGS sequence"/>
</dbReference>
<feature type="transmembrane region" description="Helical" evidence="7">
    <location>
        <begin position="25"/>
        <end position="46"/>
    </location>
</feature>
<evidence type="ECO:0000256" key="2">
    <source>
        <dbReference type="ARBA" id="ARBA00022475"/>
    </source>
</evidence>
<protein>
    <submittedName>
        <fullName evidence="9">MCE family protein</fullName>
    </submittedName>
</protein>
<dbReference type="InterPro" id="IPR051800">
    <property type="entry name" value="PqiA-PqiB_transport"/>
</dbReference>
<evidence type="ECO:0000313" key="10">
    <source>
        <dbReference type="Proteomes" id="UP000434044"/>
    </source>
</evidence>
<feature type="domain" description="Mce/MlaD" evidence="8">
    <location>
        <begin position="164"/>
        <end position="222"/>
    </location>
</feature>
<reference evidence="9 10" key="1">
    <citation type="submission" date="2019-11" db="EMBL/GenBank/DDBJ databases">
        <title>Whole-genome sequence of the anaerobic purple sulfur bacterium Allochromatium palmeri DSM 15591.</title>
        <authorList>
            <person name="Kyndt J.A."/>
            <person name="Meyer T.E."/>
        </authorList>
    </citation>
    <scope>NUCLEOTIDE SEQUENCE [LARGE SCALE GENOMIC DNA]</scope>
    <source>
        <strain evidence="9 10">DSM 15591</strain>
    </source>
</reference>
<dbReference type="RefSeq" id="WP_155450682.1">
    <property type="nucleotide sequence ID" value="NZ_WNKT01000031.1"/>
</dbReference>
<keyword evidence="2" id="KW-1003">Cell membrane</keyword>
<dbReference type="GO" id="GO:0005886">
    <property type="term" value="C:plasma membrane"/>
    <property type="evidence" value="ECO:0007669"/>
    <property type="project" value="UniProtKB-SubCell"/>
</dbReference>
<dbReference type="PANTHER" id="PTHR30462">
    <property type="entry name" value="INTERMEMBRANE TRANSPORT PROTEIN PQIB-RELATED"/>
    <property type="match status" value="1"/>
</dbReference>
<dbReference type="OrthoDB" id="9806984at2"/>
<proteinExistence type="predicted"/>
<dbReference type="PANTHER" id="PTHR30462:SF0">
    <property type="entry name" value="INTERMEMBRANE TRANSPORT PROTEIN YEBT"/>
    <property type="match status" value="1"/>
</dbReference>
<dbReference type="InterPro" id="IPR003399">
    <property type="entry name" value="Mce/MlaD"/>
</dbReference>
<dbReference type="EMBL" id="WNKT01000031">
    <property type="protein sequence ID" value="MTW22111.1"/>
    <property type="molecule type" value="Genomic_DNA"/>
</dbReference>
<evidence type="ECO:0000256" key="6">
    <source>
        <dbReference type="ARBA" id="ARBA00023136"/>
    </source>
</evidence>
<accession>A0A6N8EEM7</accession>
<dbReference type="AlphaFoldDB" id="A0A6N8EEM7"/>
<comment type="caution">
    <text evidence="9">The sequence shown here is derived from an EMBL/GenBank/DDBJ whole genome shotgun (WGS) entry which is preliminary data.</text>
</comment>
<keyword evidence="3" id="KW-0997">Cell inner membrane</keyword>
<sequence>MAEPIDSNSLPRATLTPPRRSRISAVWLIPMLAAAIAIGIAVNRLLNEGPTISILFKSAEGVEAGKTVIKYKDVKIGQVTAVELYQNYSMVMVTAKIDKHAEGLMVDDAKFWVVQPQVTLSGISGLGTLLSGNYIGFEMGQSSKRQLRFTGLEVAPVIAIDQPGREFVLTAADMGSVGVGSPLYFRRLKVGQVMAYQLAADGNSVSIRVFVNAPYDHFVSPQTRFWNASGFDVSLGANGLDVRTQSLVSLLIGGIAFETPTFATESAPAAAETTFVLYGDRATAMKQPETIARHYVLYFNDSLRGLTVGAPVTLFGLPAGEVTDVGIDIDPATTELRGRVEIVAYPERLVSNIHTVQSASAQAIVQSPEKSHAFFQRLVMERGLRAQLRSGSLLTGQLFVAFNFFPDAPKAEVDWGPTMPVIPTVPSTLPNLEDKLSDILAKVDKIPFDAIGNELKQTLLTLNEAIKDIDKAVDHIDAGVTPELKSAMVEFRRAMETADRVLTDADATLLGQDAPGQLELRDALQEVSRAARSFRVLTDYLERNPSSLIRGKEGAKR</sequence>
<evidence type="ECO:0000256" key="5">
    <source>
        <dbReference type="ARBA" id="ARBA00022989"/>
    </source>
</evidence>
<keyword evidence="10" id="KW-1185">Reference proteome</keyword>
<keyword evidence="4 7" id="KW-0812">Transmembrane</keyword>
<evidence type="ECO:0000256" key="4">
    <source>
        <dbReference type="ARBA" id="ARBA00022692"/>
    </source>
</evidence>
<organism evidence="9 10">
    <name type="scientific">Allochromatium palmeri</name>
    <dbReference type="NCBI Taxonomy" id="231048"/>
    <lineage>
        <taxon>Bacteria</taxon>
        <taxon>Pseudomonadati</taxon>
        <taxon>Pseudomonadota</taxon>
        <taxon>Gammaproteobacteria</taxon>
        <taxon>Chromatiales</taxon>
        <taxon>Chromatiaceae</taxon>
        <taxon>Allochromatium</taxon>
    </lineage>
</organism>